<keyword evidence="1" id="KW-0812">Transmembrane</keyword>
<reference evidence="3" key="1">
    <citation type="journal article" date="2020" name="Stud. Mycol.">
        <title>101 Dothideomycetes genomes: a test case for predicting lifestyles and emergence of pathogens.</title>
        <authorList>
            <person name="Haridas S."/>
            <person name="Albert R."/>
            <person name="Binder M."/>
            <person name="Bloem J."/>
            <person name="Labutti K."/>
            <person name="Salamov A."/>
            <person name="Andreopoulos B."/>
            <person name="Baker S."/>
            <person name="Barry K."/>
            <person name="Bills G."/>
            <person name="Bluhm B."/>
            <person name="Cannon C."/>
            <person name="Castanera R."/>
            <person name="Culley D."/>
            <person name="Daum C."/>
            <person name="Ezra D."/>
            <person name="Gonzalez J."/>
            <person name="Henrissat B."/>
            <person name="Kuo A."/>
            <person name="Liang C."/>
            <person name="Lipzen A."/>
            <person name="Lutzoni F."/>
            <person name="Magnuson J."/>
            <person name="Mondo S."/>
            <person name="Nolan M."/>
            <person name="Ohm R."/>
            <person name="Pangilinan J."/>
            <person name="Park H.-J."/>
            <person name="Ramirez L."/>
            <person name="Alfaro M."/>
            <person name="Sun H."/>
            <person name="Tritt A."/>
            <person name="Yoshinaga Y."/>
            <person name="Zwiers L.-H."/>
            <person name="Turgeon B."/>
            <person name="Goodwin S."/>
            <person name="Spatafora J."/>
            <person name="Crous P."/>
            <person name="Grigoriev I."/>
        </authorList>
    </citation>
    <scope>NUCLEOTIDE SEQUENCE</scope>
    <source>
        <strain evidence="3">ATCC 74209</strain>
    </source>
</reference>
<evidence type="ECO:0000259" key="2">
    <source>
        <dbReference type="Pfam" id="PF20684"/>
    </source>
</evidence>
<dbReference type="Pfam" id="PF20684">
    <property type="entry name" value="Fung_rhodopsin"/>
    <property type="match status" value="1"/>
</dbReference>
<proteinExistence type="predicted"/>
<dbReference type="InterPro" id="IPR049326">
    <property type="entry name" value="Rhodopsin_dom_fungi"/>
</dbReference>
<feature type="domain" description="Rhodopsin" evidence="2">
    <location>
        <begin position="3"/>
        <end position="212"/>
    </location>
</feature>
<feature type="non-terminal residue" evidence="3">
    <location>
        <position position="237"/>
    </location>
</feature>
<organism evidence="3 4">
    <name type="scientific">Delitschia confertaspora ATCC 74209</name>
    <dbReference type="NCBI Taxonomy" id="1513339"/>
    <lineage>
        <taxon>Eukaryota</taxon>
        <taxon>Fungi</taxon>
        <taxon>Dikarya</taxon>
        <taxon>Ascomycota</taxon>
        <taxon>Pezizomycotina</taxon>
        <taxon>Dothideomycetes</taxon>
        <taxon>Pleosporomycetidae</taxon>
        <taxon>Pleosporales</taxon>
        <taxon>Delitschiaceae</taxon>
        <taxon>Delitschia</taxon>
    </lineage>
</organism>
<comment type="caution">
    <text evidence="3">The sequence shown here is derived from an EMBL/GenBank/DDBJ whole genome shotgun (WGS) entry which is preliminary data.</text>
</comment>
<feature type="transmembrane region" description="Helical" evidence="1">
    <location>
        <begin position="115"/>
        <end position="137"/>
    </location>
</feature>
<evidence type="ECO:0000256" key="1">
    <source>
        <dbReference type="SAM" id="Phobius"/>
    </source>
</evidence>
<dbReference type="OrthoDB" id="3918601at2759"/>
<gene>
    <name evidence="3" type="ORF">GQ43DRAFT_337982</name>
</gene>
<keyword evidence="1" id="KW-1133">Transmembrane helix</keyword>
<sequence>MQLFSVGQTISVSIEAVHVLGQHSQTVTPSQMKIFQKAEYVSCMFYIANLGFARTSVCLLIRKILPGRVQQCTALCFAIFSLLWCISGVLVTAFPCHLPRPWDFSLNKCIDLKSFVNYVAVSNIIMETILISLPLCVWNLRLQNTGRTLSVSMVFIARLGIVICVLCQLVIFNHSLSYYDLTYSYWLPTLFLQIAQNLSIITACLPYFHPFILSLLSGATKPDDLVFNHRFKSANRF</sequence>
<dbReference type="Proteomes" id="UP000799536">
    <property type="component" value="Unassembled WGS sequence"/>
</dbReference>
<evidence type="ECO:0000313" key="4">
    <source>
        <dbReference type="Proteomes" id="UP000799536"/>
    </source>
</evidence>
<dbReference type="AlphaFoldDB" id="A0A9P4JHM0"/>
<accession>A0A9P4JHM0</accession>
<name>A0A9P4JHM0_9PLEO</name>
<dbReference type="PANTHER" id="PTHR38794">
    <property type="entry name" value="INTEGRAL MEMBRANE PROTEIN"/>
    <property type="match status" value="1"/>
</dbReference>
<feature type="transmembrane region" description="Helical" evidence="1">
    <location>
        <begin position="38"/>
        <end position="61"/>
    </location>
</feature>
<protein>
    <recommendedName>
        <fullName evidence="2">Rhodopsin domain-containing protein</fullName>
    </recommendedName>
</protein>
<keyword evidence="4" id="KW-1185">Reference proteome</keyword>
<feature type="transmembrane region" description="Helical" evidence="1">
    <location>
        <begin position="149"/>
        <end position="171"/>
    </location>
</feature>
<dbReference type="EMBL" id="ML994068">
    <property type="protein sequence ID" value="KAF2199576.1"/>
    <property type="molecule type" value="Genomic_DNA"/>
</dbReference>
<dbReference type="PANTHER" id="PTHR38794:SF1">
    <property type="entry name" value="INTEGRAL MEMBRANE PROTEIN"/>
    <property type="match status" value="1"/>
</dbReference>
<keyword evidence="1" id="KW-0472">Membrane</keyword>
<evidence type="ECO:0000313" key="3">
    <source>
        <dbReference type="EMBL" id="KAF2199576.1"/>
    </source>
</evidence>
<feature type="transmembrane region" description="Helical" evidence="1">
    <location>
        <begin position="73"/>
        <end position="95"/>
    </location>
</feature>